<dbReference type="AlphaFoldDB" id="A0AAU9MRJ5"/>
<evidence type="ECO:0000313" key="1">
    <source>
        <dbReference type="EMBL" id="CAH1429097.1"/>
    </source>
</evidence>
<dbReference type="EMBL" id="CAKMRJ010002468">
    <property type="protein sequence ID" value="CAH1429097.1"/>
    <property type="molecule type" value="Genomic_DNA"/>
</dbReference>
<dbReference type="Proteomes" id="UP001157418">
    <property type="component" value="Unassembled WGS sequence"/>
</dbReference>
<proteinExistence type="predicted"/>
<sequence length="107" mass="12964">MLMCSCIKWQTLHIRNLFKSIDEYEGEDPLQPWLQCSFKKVTIVQPLMCKYIEHAPMQVELKFEHRNSKDCNSGPQYEWQLYMFTTRINKVAFTFCHNNNIWRNRSL</sequence>
<protein>
    <submittedName>
        <fullName evidence="1">Uncharacterized protein</fullName>
    </submittedName>
</protein>
<organism evidence="1 2">
    <name type="scientific">Lactuca virosa</name>
    <dbReference type="NCBI Taxonomy" id="75947"/>
    <lineage>
        <taxon>Eukaryota</taxon>
        <taxon>Viridiplantae</taxon>
        <taxon>Streptophyta</taxon>
        <taxon>Embryophyta</taxon>
        <taxon>Tracheophyta</taxon>
        <taxon>Spermatophyta</taxon>
        <taxon>Magnoliopsida</taxon>
        <taxon>eudicotyledons</taxon>
        <taxon>Gunneridae</taxon>
        <taxon>Pentapetalae</taxon>
        <taxon>asterids</taxon>
        <taxon>campanulids</taxon>
        <taxon>Asterales</taxon>
        <taxon>Asteraceae</taxon>
        <taxon>Cichorioideae</taxon>
        <taxon>Cichorieae</taxon>
        <taxon>Lactucinae</taxon>
        <taxon>Lactuca</taxon>
    </lineage>
</organism>
<comment type="caution">
    <text evidence="1">The sequence shown here is derived from an EMBL/GenBank/DDBJ whole genome shotgun (WGS) entry which is preliminary data.</text>
</comment>
<name>A0AAU9MRJ5_9ASTR</name>
<keyword evidence="2" id="KW-1185">Reference proteome</keyword>
<accession>A0AAU9MRJ5</accession>
<reference evidence="1 2" key="1">
    <citation type="submission" date="2022-01" db="EMBL/GenBank/DDBJ databases">
        <authorList>
            <person name="Xiong W."/>
            <person name="Schranz E."/>
        </authorList>
    </citation>
    <scope>NUCLEOTIDE SEQUENCE [LARGE SCALE GENOMIC DNA]</scope>
</reference>
<evidence type="ECO:0000313" key="2">
    <source>
        <dbReference type="Proteomes" id="UP001157418"/>
    </source>
</evidence>
<gene>
    <name evidence="1" type="ORF">LVIROSA_LOCUS15975</name>
</gene>